<dbReference type="Gene3D" id="3.40.50.720">
    <property type="entry name" value="NAD(P)-binding Rossmann-like Domain"/>
    <property type="match status" value="1"/>
</dbReference>
<reference evidence="2 3" key="1">
    <citation type="journal article" date="2016" name="BMC Genomics">
        <title>Combined genomic and structural analyses of a cultured magnetotactic bacterium reveals its niche adaptation to a dynamic environment.</title>
        <authorList>
            <person name="Araujo A.C."/>
            <person name="Morillo V."/>
            <person name="Cypriano J."/>
            <person name="Teixeira L.C."/>
            <person name="Leao P."/>
            <person name="Lyra S."/>
            <person name="Almeida L.G."/>
            <person name="Bazylinski D.A."/>
            <person name="Vasconcellos A.T."/>
            <person name="Abreu F."/>
            <person name="Lins U."/>
        </authorList>
    </citation>
    <scope>NUCLEOTIDE SEQUENCE [LARGE SCALE GENOMIC DNA]</scope>
    <source>
        <strain evidence="2 3">IT-1</strain>
    </source>
</reference>
<dbReference type="OrthoDB" id="9776313at2"/>
<dbReference type="EMBL" id="LVJN01000018">
    <property type="protein sequence ID" value="OSM05031.1"/>
    <property type="molecule type" value="Genomic_DNA"/>
</dbReference>
<evidence type="ECO:0000313" key="3">
    <source>
        <dbReference type="Proteomes" id="UP000194003"/>
    </source>
</evidence>
<dbReference type="PANTHER" id="PTHR12126">
    <property type="entry name" value="NADH-UBIQUINONE OXIDOREDUCTASE 39 KDA SUBUNIT-RELATED"/>
    <property type="match status" value="1"/>
</dbReference>
<accession>A0A1Y2K5S9</accession>
<sequence length="295" mass="32348">MILVTGANGFVGGALGRHLHASGHALRGFARHPEQRKEPDAPYTEWSAGSILDPHTLDAAMAGVDTVIHLVGILAETRTLSFEQVHHQGTRNVLEAAKRAGVTRYIQMSSLGTRRNAASRYHQSKWLAEEAVRASGLDYTILRPSVIFGPHDSFINLFAKMARYSPALPLIGDGKSLMQPIWVEDLARIVVQCLEKPETIAQTYELGGPEQIPFREILDAILQTLKLRRFKLPGPVSLLKLEAALFEAVLPTPPLTRDQLIMAQEDNICSGAPIPAPFACEPMPLREGISAFLKP</sequence>
<keyword evidence="3" id="KW-1185">Reference proteome</keyword>
<name>A0A1Y2K5S9_9PROT</name>
<dbReference type="InterPro" id="IPR051207">
    <property type="entry name" value="ComplexI_NDUFA9_subunit"/>
</dbReference>
<dbReference type="GO" id="GO:0044877">
    <property type="term" value="F:protein-containing complex binding"/>
    <property type="evidence" value="ECO:0007669"/>
    <property type="project" value="TreeGrafter"/>
</dbReference>
<dbReference type="AlphaFoldDB" id="A0A1Y2K5S9"/>
<evidence type="ECO:0000259" key="1">
    <source>
        <dbReference type="Pfam" id="PF01370"/>
    </source>
</evidence>
<organism evidence="2 3">
    <name type="scientific">Magnetofaba australis IT-1</name>
    <dbReference type="NCBI Taxonomy" id="1434232"/>
    <lineage>
        <taxon>Bacteria</taxon>
        <taxon>Pseudomonadati</taxon>
        <taxon>Pseudomonadota</taxon>
        <taxon>Magnetococcia</taxon>
        <taxon>Magnetococcales</taxon>
        <taxon>Magnetococcaceae</taxon>
        <taxon>Magnetofaba</taxon>
    </lineage>
</organism>
<dbReference type="InterPro" id="IPR001509">
    <property type="entry name" value="Epimerase_deHydtase"/>
</dbReference>
<dbReference type="SUPFAM" id="SSF51735">
    <property type="entry name" value="NAD(P)-binding Rossmann-fold domains"/>
    <property type="match status" value="1"/>
</dbReference>
<dbReference type="STRING" id="1434232.MAIT1_03162"/>
<dbReference type="RefSeq" id="WP_085441674.1">
    <property type="nucleotide sequence ID" value="NZ_LVJN01000018.1"/>
</dbReference>
<gene>
    <name evidence="2" type="ORF">MAIT1_03162</name>
</gene>
<feature type="domain" description="NAD-dependent epimerase/dehydratase" evidence="1">
    <location>
        <begin position="2"/>
        <end position="207"/>
    </location>
</feature>
<dbReference type="Pfam" id="PF01370">
    <property type="entry name" value="Epimerase"/>
    <property type="match status" value="1"/>
</dbReference>
<evidence type="ECO:0000313" key="2">
    <source>
        <dbReference type="EMBL" id="OSM05031.1"/>
    </source>
</evidence>
<protein>
    <submittedName>
        <fullName evidence="2">Putative NAD-dependent epimerase/dehydratase</fullName>
    </submittedName>
</protein>
<dbReference type="InterPro" id="IPR036291">
    <property type="entry name" value="NAD(P)-bd_dom_sf"/>
</dbReference>
<dbReference type="FunFam" id="3.40.50.720:FF:000702">
    <property type="entry name" value="NADH dehydrogenase (Ubiquinone)"/>
    <property type="match status" value="1"/>
</dbReference>
<comment type="caution">
    <text evidence="2">The sequence shown here is derived from an EMBL/GenBank/DDBJ whole genome shotgun (WGS) entry which is preliminary data.</text>
</comment>
<dbReference type="CDD" id="cd05271">
    <property type="entry name" value="NDUFA9_like_SDR_a"/>
    <property type="match status" value="1"/>
</dbReference>
<dbReference type="PANTHER" id="PTHR12126:SF11">
    <property type="entry name" value="NADH DEHYDROGENASE [UBIQUINONE] 1 ALPHA SUBCOMPLEX SUBUNIT 9, MITOCHONDRIAL"/>
    <property type="match status" value="1"/>
</dbReference>
<proteinExistence type="predicted"/>
<dbReference type="Proteomes" id="UP000194003">
    <property type="component" value="Unassembled WGS sequence"/>
</dbReference>